<keyword evidence="5" id="KW-0378">Hydrolase</keyword>
<keyword evidence="5" id="KW-0347">Helicase</keyword>
<dbReference type="PROSITE" id="PS51194">
    <property type="entry name" value="HELICASE_CTER"/>
    <property type="match status" value="1"/>
</dbReference>
<evidence type="ECO:0000256" key="1">
    <source>
        <dbReference type="ARBA" id="ARBA00022741"/>
    </source>
</evidence>
<proteinExistence type="predicted"/>
<dbReference type="PROSITE" id="PS51192">
    <property type="entry name" value="HELICASE_ATP_BIND_1"/>
    <property type="match status" value="1"/>
</dbReference>
<dbReference type="InterPro" id="IPR014001">
    <property type="entry name" value="Helicase_ATP-bd"/>
</dbReference>
<dbReference type="PANTHER" id="PTHR47957">
    <property type="entry name" value="ATP-DEPENDENT HELICASE HRQ1"/>
    <property type="match status" value="1"/>
</dbReference>
<evidence type="ECO:0000313" key="5">
    <source>
        <dbReference type="EMBL" id="HEB48808.1"/>
    </source>
</evidence>
<gene>
    <name evidence="5" type="ORF">ENP77_03320</name>
</gene>
<keyword evidence="2" id="KW-0067">ATP-binding</keyword>
<reference evidence="5" key="1">
    <citation type="journal article" date="2020" name="mSystems">
        <title>Genome- and Community-Level Interaction Insights into Carbon Utilization and Element Cycling Functions of Hydrothermarchaeota in Hydrothermal Sediment.</title>
        <authorList>
            <person name="Zhou Z."/>
            <person name="Liu Y."/>
            <person name="Xu W."/>
            <person name="Pan J."/>
            <person name="Luo Z.H."/>
            <person name="Li M."/>
        </authorList>
    </citation>
    <scope>NUCLEOTIDE SEQUENCE [LARGE SCALE GENOMIC DNA]</scope>
    <source>
        <strain evidence="5">SpSt-25</strain>
    </source>
</reference>
<dbReference type="InterPro" id="IPR011545">
    <property type="entry name" value="DEAD/DEAH_box_helicase_dom"/>
</dbReference>
<sequence length="1051" mass="118947">MVFDSRELLRRLGYEFHVLVEPPSEPEQADITFSTLLGVSSATGKLASLLGERLYKHQLQAIEALEAGRNLVFISGTGSGKTEAWFVYAFKHGKKTLALYPTLALAHDQLSRLSDYSSNLGVKVSRIDSEERARLAREGFRPSQVKALLSGSDIIVTNPAFLLMDLKRFAAKPSSSLLSSTLPLLNFLVVDELDFYSPREISLLFAIIRVLAEVRRGLQVAVLTAALANPEEVCEYLREVTGRDCGIVAGKPFRRENRVILVLGKNLQELWRECRSYRKLLESRGAGRDILEALESYDAFKARAQKVVEALRALGVELPNPHVDPIEILSAYVDDDHATLVFTRSINRAEELYRKLRFSLSEDKSRRVAAHHHLVSRARRAEIEQGLRDGTVKLVLSPRTLSQGIDIGSVARIVHVGLPEEVREFKQREGRKGRRRDIPFTETVVIPSTLWDRELLSRGVQAFEKWVSAPLEITLVNKENNYGKVFYALFKLFSRQKLTRDEYELLEKLGLVRDGQLTRTGKAAWRDLNFYEFAPPFGIKRVFVDENGEERYLEDVSFSDLVEKFQVGCIDYSSDGVVVFLLLGGSSGRVVRKIVEQPLRESILARHDALAYAIEEYRRAKSMWGERSSLFSDYVRGKLRSEAVANVIPPSEGFGLYYKFPYKVLWYIESERGRLVETSLGTLVLRDRKVIEVPALTAGKYSDFTYGKAFEVDYREDLRKLRLGLAFLNVFLRERWQLPLWTFSYSITSVGGRKAFILWEEECAGYLERLDWQKVYAELDEYNPSELAEIFLLERDEEAHVEWLALGGDWSAAKQLAKKVVEYILLRDKLRLVLRGKEWYVPAPGRHLRRVAVDVVRIPLSDDEEFAVGYVALFDGESVVVGRYRKSLFKVEGEEKVQQVLTELLNSGYEVYVYDLERVREELHKLGLTFQAALLSGLIQMGLVVDVKPLVESLLGVSNLPLEGVLAEIGPELLASFGLAELESVQGVASELQRLRSRSPGRLLKLQGRAFEVLDEKARMLAEQSSKGIYLLGLLAESAQAPEQGARAACT</sequence>
<dbReference type="SMART" id="SM00490">
    <property type="entry name" value="HELICc"/>
    <property type="match status" value="1"/>
</dbReference>
<dbReference type="GO" id="GO:0006289">
    <property type="term" value="P:nucleotide-excision repair"/>
    <property type="evidence" value="ECO:0007669"/>
    <property type="project" value="TreeGrafter"/>
</dbReference>
<dbReference type="InterPro" id="IPR001650">
    <property type="entry name" value="Helicase_C-like"/>
</dbReference>
<dbReference type="Pfam" id="PF00271">
    <property type="entry name" value="Helicase_C"/>
    <property type="match status" value="1"/>
</dbReference>
<protein>
    <submittedName>
        <fullName evidence="5">DEAD/DEAH box helicase</fullName>
    </submittedName>
</protein>
<dbReference type="GO" id="GO:0005524">
    <property type="term" value="F:ATP binding"/>
    <property type="evidence" value="ECO:0007669"/>
    <property type="project" value="UniProtKB-KW"/>
</dbReference>
<dbReference type="GO" id="GO:0036297">
    <property type="term" value="P:interstrand cross-link repair"/>
    <property type="evidence" value="ECO:0007669"/>
    <property type="project" value="TreeGrafter"/>
</dbReference>
<name>A0A7C1P6T5_THEPE</name>
<dbReference type="Gene3D" id="3.40.50.300">
    <property type="entry name" value="P-loop containing nucleotide triphosphate hydrolases"/>
    <property type="match status" value="2"/>
</dbReference>
<feature type="domain" description="Helicase C-terminal" evidence="4">
    <location>
        <begin position="325"/>
        <end position="482"/>
    </location>
</feature>
<accession>A0A7C1P6T5</accession>
<dbReference type="PANTHER" id="PTHR47957:SF3">
    <property type="entry name" value="ATP-DEPENDENT HELICASE HRQ1"/>
    <property type="match status" value="1"/>
</dbReference>
<dbReference type="Pfam" id="PF00270">
    <property type="entry name" value="DEAD"/>
    <property type="match status" value="1"/>
</dbReference>
<feature type="domain" description="Helicase ATP-binding" evidence="3">
    <location>
        <begin position="62"/>
        <end position="232"/>
    </location>
</feature>
<dbReference type="AlphaFoldDB" id="A0A7C1P6T5"/>
<keyword evidence="1" id="KW-0547">Nucleotide-binding</keyword>
<organism evidence="5">
    <name type="scientific">Thermofilum pendens</name>
    <dbReference type="NCBI Taxonomy" id="2269"/>
    <lineage>
        <taxon>Archaea</taxon>
        <taxon>Thermoproteota</taxon>
        <taxon>Thermoprotei</taxon>
        <taxon>Thermofilales</taxon>
        <taxon>Thermofilaceae</taxon>
        <taxon>Thermofilum</taxon>
    </lineage>
</organism>
<evidence type="ECO:0000259" key="3">
    <source>
        <dbReference type="PROSITE" id="PS51192"/>
    </source>
</evidence>
<evidence type="ECO:0000259" key="4">
    <source>
        <dbReference type="PROSITE" id="PS51194"/>
    </source>
</evidence>
<dbReference type="SMART" id="SM00487">
    <property type="entry name" value="DEXDc"/>
    <property type="match status" value="1"/>
</dbReference>
<dbReference type="SUPFAM" id="SSF52540">
    <property type="entry name" value="P-loop containing nucleoside triphosphate hydrolases"/>
    <property type="match status" value="1"/>
</dbReference>
<comment type="caution">
    <text evidence="5">The sequence shown here is derived from an EMBL/GenBank/DDBJ whole genome shotgun (WGS) entry which is preliminary data.</text>
</comment>
<dbReference type="EMBL" id="DSKP01000118">
    <property type="protein sequence ID" value="HEB48808.1"/>
    <property type="molecule type" value="Genomic_DNA"/>
</dbReference>
<dbReference type="GO" id="GO:0003676">
    <property type="term" value="F:nucleic acid binding"/>
    <property type="evidence" value="ECO:0007669"/>
    <property type="project" value="InterPro"/>
</dbReference>
<dbReference type="GO" id="GO:0043138">
    <property type="term" value="F:3'-5' DNA helicase activity"/>
    <property type="evidence" value="ECO:0007669"/>
    <property type="project" value="TreeGrafter"/>
</dbReference>
<dbReference type="InterPro" id="IPR027417">
    <property type="entry name" value="P-loop_NTPase"/>
</dbReference>
<evidence type="ECO:0000256" key="2">
    <source>
        <dbReference type="ARBA" id="ARBA00022840"/>
    </source>
</evidence>